<name>A0A8S5SNK8_9CAUD</name>
<proteinExistence type="predicted"/>
<organism evidence="1">
    <name type="scientific">Myoviridae sp. ctPoO4</name>
    <dbReference type="NCBI Taxonomy" id="2827685"/>
    <lineage>
        <taxon>Viruses</taxon>
        <taxon>Duplodnaviria</taxon>
        <taxon>Heunggongvirae</taxon>
        <taxon>Uroviricota</taxon>
        <taxon>Caudoviricetes</taxon>
    </lineage>
</organism>
<reference evidence="1" key="1">
    <citation type="journal article" date="2021" name="Proc. Natl. Acad. Sci. U.S.A.">
        <title>A Catalog of Tens of Thousands of Viruses from Human Metagenomes Reveals Hidden Associations with Chronic Diseases.</title>
        <authorList>
            <person name="Tisza M.J."/>
            <person name="Buck C.B."/>
        </authorList>
    </citation>
    <scope>NUCLEOTIDE SEQUENCE</scope>
    <source>
        <strain evidence="1">CtPoO4</strain>
    </source>
</reference>
<evidence type="ECO:0000313" key="1">
    <source>
        <dbReference type="EMBL" id="DAF52154.1"/>
    </source>
</evidence>
<dbReference type="EMBL" id="BK032629">
    <property type="protein sequence ID" value="DAF52154.1"/>
    <property type="molecule type" value="Genomic_DNA"/>
</dbReference>
<protein>
    <submittedName>
        <fullName evidence="1">Uncharacterized protein</fullName>
    </submittedName>
</protein>
<sequence>MILDINKQLDEIFKEELLQAEVITTEQGKIMRFPNLDVPDVWEVFNNDGEMRKGNMYECLTFLYPSEIK</sequence>
<accession>A0A8S5SNK8</accession>